<dbReference type="PANTHER" id="PTHR24221">
    <property type="entry name" value="ATP-BINDING CASSETTE SUB-FAMILY B"/>
    <property type="match status" value="1"/>
</dbReference>
<dbReference type="Proteomes" id="UP001501410">
    <property type="component" value="Unassembled WGS sequence"/>
</dbReference>
<feature type="transmembrane region" description="Helical" evidence="7">
    <location>
        <begin position="238"/>
        <end position="257"/>
    </location>
</feature>
<evidence type="ECO:0000256" key="4">
    <source>
        <dbReference type="ARBA" id="ARBA00022840"/>
    </source>
</evidence>
<comment type="subcellular location">
    <subcellularLocation>
        <location evidence="1">Cell membrane</location>
        <topology evidence="1">Multi-pass membrane protein</topology>
    </subcellularLocation>
</comment>
<comment type="caution">
    <text evidence="10">The sequence shown here is derived from an EMBL/GenBank/DDBJ whole genome shotgun (WGS) entry which is preliminary data.</text>
</comment>
<feature type="domain" description="ABC transporter" evidence="8">
    <location>
        <begin position="322"/>
        <end position="530"/>
    </location>
</feature>
<dbReference type="PANTHER" id="PTHR24221:SF654">
    <property type="entry name" value="ATP-BINDING CASSETTE SUB-FAMILY B MEMBER 6"/>
    <property type="match status" value="1"/>
</dbReference>
<evidence type="ECO:0000256" key="6">
    <source>
        <dbReference type="ARBA" id="ARBA00023136"/>
    </source>
</evidence>
<dbReference type="InterPro" id="IPR039421">
    <property type="entry name" value="Type_1_exporter"/>
</dbReference>
<keyword evidence="6 7" id="KW-0472">Membrane</keyword>
<gene>
    <name evidence="10" type="primary">pglK</name>
    <name evidence="10" type="ORF">GCM10023092_24760</name>
</gene>
<dbReference type="EMBL" id="BAABEZ010000024">
    <property type="protein sequence ID" value="GAA4457679.1"/>
    <property type="molecule type" value="Genomic_DNA"/>
</dbReference>
<evidence type="ECO:0000313" key="10">
    <source>
        <dbReference type="EMBL" id="GAA4457679.1"/>
    </source>
</evidence>
<dbReference type="PROSITE" id="PS50929">
    <property type="entry name" value="ABC_TM1F"/>
    <property type="match status" value="1"/>
</dbReference>
<organism evidence="10 11">
    <name type="scientific">Rurimicrobium arvi</name>
    <dbReference type="NCBI Taxonomy" id="2049916"/>
    <lineage>
        <taxon>Bacteria</taxon>
        <taxon>Pseudomonadati</taxon>
        <taxon>Bacteroidota</taxon>
        <taxon>Chitinophagia</taxon>
        <taxon>Chitinophagales</taxon>
        <taxon>Chitinophagaceae</taxon>
        <taxon>Rurimicrobium</taxon>
    </lineage>
</organism>
<evidence type="ECO:0000256" key="7">
    <source>
        <dbReference type="SAM" id="Phobius"/>
    </source>
</evidence>
<feature type="transmembrane region" description="Helical" evidence="7">
    <location>
        <begin position="122"/>
        <end position="144"/>
    </location>
</feature>
<dbReference type="InterPro" id="IPR003593">
    <property type="entry name" value="AAA+_ATPase"/>
</dbReference>
<feature type="transmembrane region" description="Helical" evidence="7">
    <location>
        <begin position="48"/>
        <end position="69"/>
    </location>
</feature>
<accession>A0ABP8N0V0</accession>
<dbReference type="Gene3D" id="1.20.1560.10">
    <property type="entry name" value="ABC transporter type 1, transmembrane domain"/>
    <property type="match status" value="1"/>
</dbReference>
<keyword evidence="5 7" id="KW-1133">Transmembrane helix</keyword>
<keyword evidence="2 7" id="KW-0812">Transmembrane</keyword>
<keyword evidence="11" id="KW-1185">Reference proteome</keyword>
<dbReference type="SUPFAM" id="SSF52540">
    <property type="entry name" value="P-loop containing nucleoside triphosphate hydrolases"/>
    <property type="match status" value="1"/>
</dbReference>
<name>A0ABP8N0V0_9BACT</name>
<reference evidence="11" key="1">
    <citation type="journal article" date="2019" name="Int. J. Syst. Evol. Microbiol.">
        <title>The Global Catalogue of Microorganisms (GCM) 10K type strain sequencing project: providing services to taxonomists for standard genome sequencing and annotation.</title>
        <authorList>
            <consortium name="The Broad Institute Genomics Platform"/>
            <consortium name="The Broad Institute Genome Sequencing Center for Infectious Disease"/>
            <person name="Wu L."/>
            <person name="Ma J."/>
        </authorList>
    </citation>
    <scope>NUCLEOTIDE SEQUENCE [LARGE SCALE GENOMIC DNA]</scope>
    <source>
        <strain evidence="11">JCM 31921</strain>
    </source>
</reference>
<dbReference type="PROSITE" id="PS00211">
    <property type="entry name" value="ABC_TRANSPORTER_1"/>
    <property type="match status" value="1"/>
</dbReference>
<evidence type="ECO:0000256" key="5">
    <source>
        <dbReference type="ARBA" id="ARBA00022989"/>
    </source>
</evidence>
<dbReference type="InterPro" id="IPR027417">
    <property type="entry name" value="P-loop_NTPase"/>
</dbReference>
<dbReference type="InterPro" id="IPR036640">
    <property type="entry name" value="ABC1_TM_sf"/>
</dbReference>
<feature type="domain" description="ABC transmembrane type-1" evidence="9">
    <location>
        <begin position="1"/>
        <end position="292"/>
    </location>
</feature>
<protein>
    <submittedName>
        <fullName evidence="10">ABC-type lipopolysaccharide transporter PglK</fullName>
    </submittedName>
</protein>
<dbReference type="InterPro" id="IPR003439">
    <property type="entry name" value="ABC_transporter-like_ATP-bd"/>
</dbReference>
<dbReference type="Gene3D" id="3.40.50.300">
    <property type="entry name" value="P-loop containing nucleotide triphosphate hydrolases"/>
    <property type="match status" value="1"/>
</dbReference>
<proteinExistence type="predicted"/>
<dbReference type="Pfam" id="PF00005">
    <property type="entry name" value="ABC_tran"/>
    <property type="match status" value="1"/>
</dbReference>
<evidence type="ECO:0000259" key="9">
    <source>
        <dbReference type="PROSITE" id="PS50929"/>
    </source>
</evidence>
<keyword evidence="4" id="KW-0067">ATP-binding</keyword>
<evidence type="ECO:0000256" key="2">
    <source>
        <dbReference type="ARBA" id="ARBA00022692"/>
    </source>
</evidence>
<sequence length="531" mass="59003">MLVLLNFLLSLADILLLAMLLAIVCLYTGSDTRVLQLLPAVLRDRESLLPACSLVILFISKCISGYYLFRAQSKFFFSISFRLAALRLDRYFNSRYEQYVATERAQLINAVNHQPIEFAQNILTSIQTIVTECSLIGITIIAILAFKPTLFLMLLLFLMPPVLLAGVLMKRKVNHVKQHISNDIEKANQHLNESFSSYIESAVYGRKDFFGGRYLHFQKRLSTDVSELQIIQWLPSRLVEVFAVLGFFALVLFHKLAGQTSDLADIGAFIAAAYKIMPGISRITNASALLRTYQSVISALAAPAETKPETVADPALQSIQEISLQQVHFAYRGKPVLKHLTMTIRKGDFLFVNGPSGTGKTTFLNLLLGFIPPSEGQVCYNGIPLNEQNAGNILKRTSYIRQQALIIRDTIKANIALEDAPRNEEQFRQAVAFAGLESLLSGLEQGADTLLADEGKDISGGQKQRIAMARAMYHDADLIVLDEPFNELDQESEKKILVQLQQLAASGKIIVLISHSLLATEYCSKQLTLSA</sequence>
<dbReference type="PROSITE" id="PS50893">
    <property type="entry name" value="ABC_TRANSPORTER_2"/>
    <property type="match status" value="1"/>
</dbReference>
<evidence type="ECO:0000313" key="11">
    <source>
        <dbReference type="Proteomes" id="UP001501410"/>
    </source>
</evidence>
<dbReference type="InterPro" id="IPR017871">
    <property type="entry name" value="ABC_transporter-like_CS"/>
</dbReference>
<evidence type="ECO:0000256" key="1">
    <source>
        <dbReference type="ARBA" id="ARBA00004651"/>
    </source>
</evidence>
<feature type="transmembrane region" description="Helical" evidence="7">
    <location>
        <begin position="7"/>
        <end position="28"/>
    </location>
</feature>
<evidence type="ECO:0000256" key="3">
    <source>
        <dbReference type="ARBA" id="ARBA00022741"/>
    </source>
</evidence>
<evidence type="ECO:0000259" key="8">
    <source>
        <dbReference type="PROSITE" id="PS50893"/>
    </source>
</evidence>
<dbReference type="CDD" id="cd03228">
    <property type="entry name" value="ABCC_MRP_Like"/>
    <property type="match status" value="1"/>
</dbReference>
<dbReference type="SUPFAM" id="SSF90123">
    <property type="entry name" value="ABC transporter transmembrane region"/>
    <property type="match status" value="1"/>
</dbReference>
<keyword evidence="3" id="KW-0547">Nucleotide-binding</keyword>
<dbReference type="InterPro" id="IPR011527">
    <property type="entry name" value="ABC1_TM_dom"/>
</dbReference>
<dbReference type="SMART" id="SM00382">
    <property type="entry name" value="AAA"/>
    <property type="match status" value="1"/>
</dbReference>
<feature type="transmembrane region" description="Helical" evidence="7">
    <location>
        <begin position="150"/>
        <end position="169"/>
    </location>
</feature>